<dbReference type="PANTHER" id="PTHR11903:SF11">
    <property type="entry name" value="ALPHA-DIOXYGENASE 1"/>
    <property type="match status" value="1"/>
</dbReference>
<dbReference type="RefSeq" id="WP_220207293.1">
    <property type="nucleotide sequence ID" value="NZ_BNJK01000001.1"/>
</dbReference>
<protein>
    <submittedName>
        <fullName evidence="14">Peroxidase</fullName>
    </submittedName>
</protein>
<dbReference type="GO" id="GO:0006952">
    <property type="term" value="P:defense response"/>
    <property type="evidence" value="ECO:0007669"/>
    <property type="project" value="UniProtKB-KW"/>
</dbReference>
<keyword evidence="11" id="KW-0408">Iron</keyword>
<dbReference type="GO" id="GO:0004601">
    <property type="term" value="F:peroxidase activity"/>
    <property type="evidence" value="ECO:0007669"/>
    <property type="project" value="UniProtKB-KW"/>
</dbReference>
<evidence type="ECO:0000256" key="10">
    <source>
        <dbReference type="ARBA" id="ARBA00023002"/>
    </source>
</evidence>
<keyword evidence="6" id="KW-0925">Oxylipin biosynthesis</keyword>
<keyword evidence="13" id="KW-0275">Fatty acid biosynthesis</keyword>
<dbReference type="GO" id="GO:0046872">
    <property type="term" value="F:metal ion binding"/>
    <property type="evidence" value="ECO:0007669"/>
    <property type="project" value="UniProtKB-KW"/>
</dbReference>
<keyword evidence="15" id="KW-1185">Reference proteome</keyword>
<dbReference type="InterPro" id="IPR034815">
    <property type="entry name" value="A_dioxygenase"/>
</dbReference>
<accession>A0A8J3ITW3</accession>
<evidence type="ECO:0000256" key="3">
    <source>
        <dbReference type="ARBA" id="ARBA00022559"/>
    </source>
</evidence>
<evidence type="ECO:0000256" key="11">
    <source>
        <dbReference type="ARBA" id="ARBA00023004"/>
    </source>
</evidence>
<keyword evidence="7" id="KW-0611">Plant defense</keyword>
<evidence type="ECO:0000256" key="1">
    <source>
        <dbReference type="ARBA" id="ARBA00001913"/>
    </source>
</evidence>
<evidence type="ECO:0000256" key="13">
    <source>
        <dbReference type="ARBA" id="ARBA00023160"/>
    </source>
</evidence>
<dbReference type="InterPro" id="IPR019791">
    <property type="entry name" value="Haem_peroxidase_animal"/>
</dbReference>
<keyword evidence="2" id="KW-0444">Lipid biosynthesis</keyword>
<dbReference type="GO" id="GO:0006633">
    <property type="term" value="P:fatty acid biosynthetic process"/>
    <property type="evidence" value="ECO:0007669"/>
    <property type="project" value="UniProtKB-KW"/>
</dbReference>
<evidence type="ECO:0000256" key="2">
    <source>
        <dbReference type="ARBA" id="ARBA00022516"/>
    </source>
</evidence>
<keyword evidence="12" id="KW-0443">Lipid metabolism</keyword>
<name>A0A8J3ITW3_9CHLR</name>
<keyword evidence="4" id="KW-0349">Heme</keyword>
<dbReference type="InterPro" id="IPR037120">
    <property type="entry name" value="Haem_peroxidase_sf_animal"/>
</dbReference>
<dbReference type="InterPro" id="IPR050783">
    <property type="entry name" value="Oxylipin_biosynth_metab"/>
</dbReference>
<dbReference type="Pfam" id="PF03098">
    <property type="entry name" value="An_peroxidase"/>
    <property type="match status" value="1"/>
</dbReference>
<dbReference type="Proteomes" id="UP000597444">
    <property type="component" value="Unassembled WGS sequence"/>
</dbReference>
<dbReference type="Gene3D" id="1.10.640.10">
    <property type="entry name" value="Haem peroxidase domain superfamily, animal type"/>
    <property type="match status" value="1"/>
</dbReference>
<dbReference type="SUPFAM" id="SSF48113">
    <property type="entry name" value="Heme-dependent peroxidases"/>
    <property type="match status" value="1"/>
</dbReference>
<reference evidence="14" key="1">
    <citation type="submission" date="2020-10" db="EMBL/GenBank/DDBJ databases">
        <title>Taxonomic study of unclassified bacteria belonging to the class Ktedonobacteria.</title>
        <authorList>
            <person name="Yabe S."/>
            <person name="Wang C.M."/>
            <person name="Zheng Y."/>
            <person name="Sakai Y."/>
            <person name="Cavaletti L."/>
            <person name="Monciardini P."/>
            <person name="Donadio S."/>
        </authorList>
    </citation>
    <scope>NUCLEOTIDE SEQUENCE</scope>
    <source>
        <strain evidence="14">ID150040</strain>
    </source>
</reference>
<dbReference type="GO" id="GO:0031408">
    <property type="term" value="P:oxylipin biosynthetic process"/>
    <property type="evidence" value="ECO:0007669"/>
    <property type="project" value="UniProtKB-KW"/>
</dbReference>
<gene>
    <name evidence="14" type="ORF">KSF_067350</name>
</gene>
<keyword evidence="9" id="KW-0223">Dioxygenase</keyword>
<proteinExistence type="predicted"/>
<dbReference type="PROSITE" id="PS50292">
    <property type="entry name" value="PEROXIDASE_3"/>
    <property type="match status" value="1"/>
</dbReference>
<sequence>MKLLKRLMWLAVGTLAAGIAAALVLRERPTTEQQSVLKKTPAPNYRQTTFWRLYDRAAEILDRAVGWDKVPTPLGLLMLIGLRNILRQQNLHDTTDEPAINQPPIEPMQSHQLVNRTIDGSYNDLEHPMMGMAGSRFGRNLPLEYTFPEAKPAILNPNPRTVSLELLTREKFQPATTVNILAAAWIQFMVRDWFSHGTSPKDNPWVIELKDDDPWPEHPMKILRVPDDSTRSASSAKLPPTYINTETHWWDASQIYGVDKKIAAFRRSGKDGKLIIGGDGRLILPSDPALNPALVPGWWLGMEMMQTLFTLEHNSICDRLRSEYPDWSDDDVFERARIVNAALIAKIHTVEWTPAIISHPTSQYALRANWWGLEMERLQKLFGRLSDSEVISGIPGSETNHYGIPYSLTEEFTIVYRMHPLIPDDYTFRAIESDETLLDCTFRELAGPHSEEMLQHISLTDAFYSFGSANPGAIILNNFPRFLQNFERPDGYMMDLAATDIMRTRELGVPRYNQFRRLLHLPPASSFEELTGDATLAEKVRRVYNNDLERVDLIVGMFAEKRPAGFAFSETAFRIFILMASRRLNSDRFFTKDFTPQVYTQAGMDWIRDNSMSTVLLRHYPHLASALRGVDNAFTPWPRVV</sequence>
<dbReference type="GO" id="GO:0016702">
    <property type="term" value="F:oxidoreductase activity, acting on single donors with incorporation of molecular oxygen, incorporation of two atoms of oxygen"/>
    <property type="evidence" value="ECO:0007669"/>
    <property type="project" value="TreeGrafter"/>
</dbReference>
<evidence type="ECO:0000313" key="15">
    <source>
        <dbReference type="Proteomes" id="UP000597444"/>
    </source>
</evidence>
<evidence type="ECO:0000313" key="14">
    <source>
        <dbReference type="EMBL" id="GHO96687.1"/>
    </source>
</evidence>
<evidence type="ECO:0000256" key="4">
    <source>
        <dbReference type="ARBA" id="ARBA00022617"/>
    </source>
</evidence>
<dbReference type="InterPro" id="IPR010255">
    <property type="entry name" value="Haem_peroxidase_sf"/>
</dbReference>
<keyword evidence="3 14" id="KW-0575">Peroxidase</keyword>
<dbReference type="AlphaFoldDB" id="A0A8J3ITW3"/>
<keyword evidence="8" id="KW-0276">Fatty acid metabolism</keyword>
<comment type="caution">
    <text evidence="14">The sequence shown here is derived from an EMBL/GenBank/DDBJ whole genome shotgun (WGS) entry which is preliminary data.</text>
</comment>
<keyword evidence="10" id="KW-0560">Oxidoreductase</keyword>
<evidence type="ECO:0000256" key="8">
    <source>
        <dbReference type="ARBA" id="ARBA00022832"/>
    </source>
</evidence>
<evidence type="ECO:0000256" key="6">
    <source>
        <dbReference type="ARBA" id="ARBA00022767"/>
    </source>
</evidence>
<evidence type="ECO:0000256" key="9">
    <source>
        <dbReference type="ARBA" id="ARBA00022964"/>
    </source>
</evidence>
<comment type="cofactor">
    <cofactor evidence="1">
        <name>Ca(2+)</name>
        <dbReference type="ChEBI" id="CHEBI:29108"/>
    </cofactor>
</comment>
<dbReference type="CDD" id="cd09818">
    <property type="entry name" value="PIOX_like"/>
    <property type="match status" value="1"/>
</dbReference>
<evidence type="ECO:0000256" key="12">
    <source>
        <dbReference type="ARBA" id="ARBA00023098"/>
    </source>
</evidence>
<organism evidence="14 15">
    <name type="scientific">Reticulibacter mediterranei</name>
    <dbReference type="NCBI Taxonomy" id="2778369"/>
    <lineage>
        <taxon>Bacteria</taxon>
        <taxon>Bacillati</taxon>
        <taxon>Chloroflexota</taxon>
        <taxon>Ktedonobacteria</taxon>
        <taxon>Ktedonobacterales</taxon>
        <taxon>Reticulibacteraceae</taxon>
        <taxon>Reticulibacter</taxon>
    </lineage>
</organism>
<dbReference type="GO" id="GO:0020037">
    <property type="term" value="F:heme binding"/>
    <property type="evidence" value="ECO:0007669"/>
    <property type="project" value="InterPro"/>
</dbReference>
<keyword evidence="5" id="KW-0479">Metal-binding</keyword>
<evidence type="ECO:0000256" key="7">
    <source>
        <dbReference type="ARBA" id="ARBA00022821"/>
    </source>
</evidence>
<dbReference type="EMBL" id="BNJK01000001">
    <property type="protein sequence ID" value="GHO96687.1"/>
    <property type="molecule type" value="Genomic_DNA"/>
</dbReference>
<dbReference type="PANTHER" id="PTHR11903">
    <property type="entry name" value="PROSTAGLANDIN G/H SYNTHASE"/>
    <property type="match status" value="1"/>
</dbReference>
<dbReference type="GO" id="GO:0006979">
    <property type="term" value="P:response to oxidative stress"/>
    <property type="evidence" value="ECO:0007669"/>
    <property type="project" value="InterPro"/>
</dbReference>
<evidence type="ECO:0000256" key="5">
    <source>
        <dbReference type="ARBA" id="ARBA00022723"/>
    </source>
</evidence>